<dbReference type="GO" id="GO:0019028">
    <property type="term" value="C:viral capsid"/>
    <property type="evidence" value="ECO:0007669"/>
    <property type="project" value="UniProtKB-KW"/>
</dbReference>
<evidence type="ECO:0000256" key="1">
    <source>
        <dbReference type="ARBA" id="ARBA00007446"/>
    </source>
</evidence>
<keyword evidence="2 5" id="KW-0946">Virion</keyword>
<sequence>MPRVAADGPQRRPMVRAAGSTRRAAAQKAKSGTLRTVSQTVPAKRISPKVYSYSNPGPVGRFGRLAGRALGSYLGGPMGGALGDSLGGMAHYIGKVFGSGDYVTNADRVKQNVLVNDAQIPQFGSGPNTVHIRHREFLGDIISSSTPGAFNVQQFPLNPGQNSTFPWLSNVVGTNFQQYRINGMLFEFRTMSADALNSTNTALGSVVMATDYDSADSAFTNKAQMENTEFGISCKPSCSAVHAIECARSQTAVSELYVRPAAVPANADIRLYDLGQFYIATVGMQAASVNIGELWVTYDITFFKAIQLTPGLSIRSAHYKLALGSVATLPLTPVLPASFDNIPLSFPAGGLSFSFPANIPIGSVWVLMANYQTNAAGEAAATSQSSFTLTNGLTRLNIWTGSGGSFNPNPTPAAAAVRTQGTNIIVRYDGGNAPGTLPTCALAAWVVPLVTYLQADLFVSQMNGNMA</sequence>
<evidence type="ECO:0000256" key="3">
    <source>
        <dbReference type="SAM" id="MobiDB-lite"/>
    </source>
</evidence>
<organism evidence="5 6">
    <name type="scientific">Cressdnaviricota sp</name>
    <dbReference type="NCBI Taxonomy" id="2748378"/>
    <lineage>
        <taxon>Viruses</taxon>
        <taxon>Monodnaviria</taxon>
        <taxon>Shotokuvirae</taxon>
        <taxon>Cressdnaviricota</taxon>
    </lineage>
</organism>
<feature type="region of interest" description="Disordered" evidence="3">
    <location>
        <begin position="1"/>
        <end position="39"/>
    </location>
</feature>
<dbReference type="InterPro" id="IPR000937">
    <property type="entry name" value="Capsid_prot_S-dom_vir"/>
</dbReference>
<comment type="similarity">
    <text evidence="1">Belongs to the icosahedral plant coat protein family.</text>
</comment>
<protein>
    <submittedName>
        <fullName evidence="5">Coat protein</fullName>
    </submittedName>
</protein>
<dbReference type="EMBL" id="MK012508">
    <property type="protein sequence ID" value="AYP28907.1"/>
    <property type="molecule type" value="Genomic_DNA"/>
</dbReference>
<keyword evidence="6" id="KW-1185">Reference proteome</keyword>
<name>A0A3G2YT96_9VIRU</name>
<dbReference type="Proteomes" id="UP000290176">
    <property type="component" value="Segment"/>
</dbReference>
<evidence type="ECO:0000313" key="5">
    <source>
        <dbReference type="EMBL" id="AYP28907.1"/>
    </source>
</evidence>
<evidence type="ECO:0000259" key="4">
    <source>
        <dbReference type="Pfam" id="PF00729"/>
    </source>
</evidence>
<evidence type="ECO:0000313" key="6">
    <source>
        <dbReference type="Proteomes" id="UP000290176"/>
    </source>
</evidence>
<dbReference type="Pfam" id="PF00729">
    <property type="entry name" value="Viral_coat"/>
    <property type="match status" value="1"/>
</dbReference>
<feature type="domain" description="Icosahedral viral capsid protein S" evidence="4">
    <location>
        <begin position="118"/>
        <end position="307"/>
    </location>
</feature>
<dbReference type="GO" id="GO:0005198">
    <property type="term" value="F:structural molecule activity"/>
    <property type="evidence" value="ECO:0007669"/>
    <property type="project" value="InterPro"/>
</dbReference>
<dbReference type="InterPro" id="IPR029053">
    <property type="entry name" value="Viral_coat"/>
</dbReference>
<proteinExistence type="inferred from homology"/>
<accession>A0A3G2YT96</accession>
<evidence type="ECO:0000256" key="2">
    <source>
        <dbReference type="ARBA" id="ARBA00022561"/>
    </source>
</evidence>
<dbReference type="Gene3D" id="2.60.120.20">
    <property type="match status" value="1"/>
</dbReference>
<keyword evidence="2 5" id="KW-0167">Capsid protein</keyword>
<dbReference type="SUPFAM" id="SSF88633">
    <property type="entry name" value="Positive stranded ssRNA viruses"/>
    <property type="match status" value="1"/>
</dbReference>
<reference evidence="5 6" key="1">
    <citation type="submission" date="2018-10" db="EMBL/GenBank/DDBJ databases">
        <title>Uncovering a Universe of Circular DNA Viruses in Animal Metagenomes.</title>
        <authorList>
            <person name="Tisza M."/>
            <person name="Buck C."/>
            <person name="Pastrana D."/>
            <person name="Welch N."/>
            <person name="Peretti A."/>
        </authorList>
    </citation>
    <scope>NUCLEOTIDE SEQUENCE [LARGE SCALE GENOMIC DNA]</scope>
    <source>
        <strain evidence="5">Ctef39</strain>
    </source>
</reference>